<name>A0A835FUJ0_9POAL</name>
<dbReference type="PANTHER" id="PTHR33074:SF62">
    <property type="entry name" value="EXPRESSED PROTEIN"/>
    <property type="match status" value="1"/>
</dbReference>
<dbReference type="Proteomes" id="UP000636709">
    <property type="component" value="Unassembled WGS sequence"/>
</dbReference>
<keyword evidence="3" id="KW-1185">Reference proteome</keyword>
<dbReference type="PANTHER" id="PTHR33074">
    <property type="entry name" value="EXPRESSED PROTEIN-RELATED"/>
    <property type="match status" value="1"/>
</dbReference>
<dbReference type="Pfam" id="PF07762">
    <property type="entry name" value="DUF1618"/>
    <property type="match status" value="1"/>
</dbReference>
<reference evidence="2" key="1">
    <citation type="submission" date="2020-07" db="EMBL/GenBank/DDBJ databases">
        <title>Genome sequence and genetic diversity analysis of an under-domesticated orphan crop, white fonio (Digitaria exilis).</title>
        <authorList>
            <person name="Bennetzen J.L."/>
            <person name="Chen S."/>
            <person name="Ma X."/>
            <person name="Wang X."/>
            <person name="Yssel A.E.J."/>
            <person name="Chaluvadi S.R."/>
            <person name="Johnson M."/>
            <person name="Gangashetty P."/>
            <person name="Hamidou F."/>
            <person name="Sanogo M.D."/>
            <person name="Zwaenepoel A."/>
            <person name="Wallace J."/>
            <person name="Van De Peer Y."/>
            <person name="Van Deynze A."/>
        </authorList>
    </citation>
    <scope>NUCLEOTIDE SEQUENCE</scope>
    <source>
        <tissue evidence="2">Leaves</tissue>
    </source>
</reference>
<sequence length="404" mass="44057">MEAATLGLISLYEGVQKSTVGSFPDTLAFTFPFGYGGGGAPPMASVSPSDCVLLHANGFSGTFFHRNDTTATSFTSEGCSIVVSLSCPERPLLPTILFVQCSGVDFSDEPPRIVRAVEDTILFGVPIGPRADASSPCKYDYYIYRVGDIPTLQLLPPPLDNFIDEDAGLLRHGDDDFMVTALISTSRSDRYELHRFDSRTGTWSQVVARLVEPQVSMGWVDLWRGILICEVLESDPKIRGVPLPLPMDLLACNNSLGAELGGCARPLRGIAVVNECLRATLPTDSSDDYKEIAVPDPVMSDWVIHTWSNSKMTTSWKDWIKDCNARASDTMIPSKVKSKMINSGLLSPEGANPVRRLQNLMVSHPALGIDDAGYLQHVKSFTLHLLVDLCTGSPVPIPVKFEFD</sequence>
<proteinExistence type="predicted"/>
<evidence type="ECO:0000259" key="1">
    <source>
        <dbReference type="Pfam" id="PF07762"/>
    </source>
</evidence>
<comment type="caution">
    <text evidence="2">The sequence shown here is derived from an EMBL/GenBank/DDBJ whole genome shotgun (WGS) entry which is preliminary data.</text>
</comment>
<feature type="domain" description="DUF1618" evidence="1">
    <location>
        <begin position="219"/>
        <end position="337"/>
    </location>
</feature>
<dbReference type="InterPro" id="IPR011676">
    <property type="entry name" value="DUF1618"/>
</dbReference>
<evidence type="ECO:0000313" key="3">
    <source>
        <dbReference type="Proteomes" id="UP000636709"/>
    </source>
</evidence>
<accession>A0A835FUJ0</accession>
<evidence type="ECO:0000313" key="2">
    <source>
        <dbReference type="EMBL" id="KAF8772810.1"/>
    </source>
</evidence>
<dbReference type="AlphaFoldDB" id="A0A835FUJ0"/>
<gene>
    <name evidence="2" type="ORF">HU200_005194</name>
</gene>
<dbReference type="OrthoDB" id="689972at2759"/>
<protein>
    <recommendedName>
        <fullName evidence="1">DUF1618 domain-containing protein</fullName>
    </recommendedName>
</protein>
<dbReference type="EMBL" id="JACEFO010000353">
    <property type="protein sequence ID" value="KAF8772810.1"/>
    <property type="molecule type" value="Genomic_DNA"/>
</dbReference>
<organism evidence="2 3">
    <name type="scientific">Digitaria exilis</name>
    <dbReference type="NCBI Taxonomy" id="1010633"/>
    <lineage>
        <taxon>Eukaryota</taxon>
        <taxon>Viridiplantae</taxon>
        <taxon>Streptophyta</taxon>
        <taxon>Embryophyta</taxon>
        <taxon>Tracheophyta</taxon>
        <taxon>Spermatophyta</taxon>
        <taxon>Magnoliopsida</taxon>
        <taxon>Liliopsida</taxon>
        <taxon>Poales</taxon>
        <taxon>Poaceae</taxon>
        <taxon>PACMAD clade</taxon>
        <taxon>Panicoideae</taxon>
        <taxon>Panicodae</taxon>
        <taxon>Paniceae</taxon>
        <taxon>Anthephorinae</taxon>
        <taxon>Digitaria</taxon>
    </lineage>
</organism>